<dbReference type="CDD" id="cd01282">
    <property type="entry name" value="HTH_MerR-like_sg3"/>
    <property type="match status" value="1"/>
</dbReference>
<name>A0A8J3VV77_9ACTN</name>
<keyword evidence="2" id="KW-0238">DNA-binding</keyword>
<dbReference type="SMART" id="SM00422">
    <property type="entry name" value="HTH_MERR"/>
    <property type="match status" value="1"/>
</dbReference>
<dbReference type="InterPro" id="IPR047057">
    <property type="entry name" value="MerR_fam"/>
</dbReference>
<feature type="domain" description="HTH merR-type" evidence="4">
    <location>
        <begin position="25"/>
        <end position="93"/>
    </location>
</feature>
<dbReference type="SUPFAM" id="SSF46955">
    <property type="entry name" value="Putative DNA-binding domain"/>
    <property type="match status" value="1"/>
</dbReference>
<evidence type="ECO:0000259" key="4">
    <source>
        <dbReference type="PROSITE" id="PS50937"/>
    </source>
</evidence>
<dbReference type="PANTHER" id="PTHR30204:SF94">
    <property type="entry name" value="HEAVY METAL-DEPENDENT TRANSCRIPTIONAL REGULATOR HI_0293-RELATED"/>
    <property type="match status" value="1"/>
</dbReference>
<keyword evidence="3" id="KW-0804">Transcription</keyword>
<gene>
    <name evidence="5" type="ORF">Raf01_85090</name>
</gene>
<keyword evidence="6" id="KW-1185">Reference proteome</keyword>
<keyword evidence="1" id="KW-0805">Transcription regulation</keyword>
<accession>A0A8J3VV77</accession>
<dbReference type="AlphaFoldDB" id="A0A8J3VV77"/>
<evidence type="ECO:0000313" key="5">
    <source>
        <dbReference type="EMBL" id="GIH20337.1"/>
    </source>
</evidence>
<dbReference type="Proteomes" id="UP000642748">
    <property type="component" value="Unassembled WGS sequence"/>
</dbReference>
<comment type="caution">
    <text evidence="5">The sequence shown here is derived from an EMBL/GenBank/DDBJ whole genome shotgun (WGS) entry which is preliminary data.</text>
</comment>
<evidence type="ECO:0000256" key="3">
    <source>
        <dbReference type="ARBA" id="ARBA00023163"/>
    </source>
</evidence>
<sequence>MIRSGVPTITRGAGPDTGVKVYRWSMRIGELAERAGTSARSLRYYEAHGLIEARRGANGYREYDESDLRLVREIRSLLDIGFALEETRPFVDCLRAGNDTGSVCPGSIAVYRHKLAELNGCISRLEAVRDRLRGELAEAITQAG</sequence>
<proteinExistence type="predicted"/>
<reference evidence="5" key="1">
    <citation type="submission" date="2021-01" db="EMBL/GenBank/DDBJ databases">
        <title>Whole genome shotgun sequence of Rugosimonospora africana NBRC 104875.</title>
        <authorList>
            <person name="Komaki H."/>
            <person name="Tamura T."/>
        </authorList>
    </citation>
    <scope>NUCLEOTIDE SEQUENCE</scope>
    <source>
        <strain evidence="5">NBRC 104875</strain>
    </source>
</reference>
<evidence type="ECO:0000313" key="6">
    <source>
        <dbReference type="Proteomes" id="UP000642748"/>
    </source>
</evidence>
<organism evidence="5 6">
    <name type="scientific">Rugosimonospora africana</name>
    <dbReference type="NCBI Taxonomy" id="556532"/>
    <lineage>
        <taxon>Bacteria</taxon>
        <taxon>Bacillati</taxon>
        <taxon>Actinomycetota</taxon>
        <taxon>Actinomycetes</taxon>
        <taxon>Micromonosporales</taxon>
        <taxon>Micromonosporaceae</taxon>
        <taxon>Rugosimonospora</taxon>
    </lineage>
</organism>
<dbReference type="Gene3D" id="1.10.1660.10">
    <property type="match status" value="1"/>
</dbReference>
<protein>
    <submittedName>
        <fullName evidence="5">MerR family transcriptional regulator</fullName>
    </submittedName>
</protein>
<dbReference type="Pfam" id="PF13411">
    <property type="entry name" value="MerR_1"/>
    <property type="match status" value="1"/>
</dbReference>
<dbReference type="InterPro" id="IPR009061">
    <property type="entry name" value="DNA-bd_dom_put_sf"/>
</dbReference>
<dbReference type="InterPro" id="IPR000551">
    <property type="entry name" value="MerR-type_HTH_dom"/>
</dbReference>
<evidence type="ECO:0000256" key="1">
    <source>
        <dbReference type="ARBA" id="ARBA00023015"/>
    </source>
</evidence>
<dbReference type="GO" id="GO:0003677">
    <property type="term" value="F:DNA binding"/>
    <property type="evidence" value="ECO:0007669"/>
    <property type="project" value="UniProtKB-KW"/>
</dbReference>
<dbReference type="GO" id="GO:0003700">
    <property type="term" value="F:DNA-binding transcription factor activity"/>
    <property type="evidence" value="ECO:0007669"/>
    <property type="project" value="InterPro"/>
</dbReference>
<dbReference type="PRINTS" id="PR00040">
    <property type="entry name" value="HTHMERR"/>
</dbReference>
<evidence type="ECO:0000256" key="2">
    <source>
        <dbReference type="ARBA" id="ARBA00023125"/>
    </source>
</evidence>
<dbReference type="PANTHER" id="PTHR30204">
    <property type="entry name" value="REDOX-CYCLING DRUG-SENSING TRANSCRIPTIONAL ACTIVATOR SOXR"/>
    <property type="match status" value="1"/>
</dbReference>
<dbReference type="PROSITE" id="PS50937">
    <property type="entry name" value="HTH_MERR_2"/>
    <property type="match status" value="1"/>
</dbReference>
<dbReference type="EMBL" id="BONZ01000093">
    <property type="protein sequence ID" value="GIH20337.1"/>
    <property type="molecule type" value="Genomic_DNA"/>
</dbReference>